<organism evidence="2 3">
    <name type="scientific">Punica granatum</name>
    <name type="common">Pomegranate</name>
    <dbReference type="NCBI Taxonomy" id="22663"/>
    <lineage>
        <taxon>Eukaryota</taxon>
        <taxon>Viridiplantae</taxon>
        <taxon>Streptophyta</taxon>
        <taxon>Embryophyta</taxon>
        <taxon>Tracheophyta</taxon>
        <taxon>Spermatophyta</taxon>
        <taxon>Magnoliopsida</taxon>
        <taxon>eudicotyledons</taxon>
        <taxon>Gunneridae</taxon>
        <taxon>Pentapetalae</taxon>
        <taxon>rosids</taxon>
        <taxon>malvids</taxon>
        <taxon>Myrtales</taxon>
        <taxon>Lythraceae</taxon>
        <taxon>Punica</taxon>
    </lineage>
</organism>
<feature type="compositionally biased region" description="Basic residues" evidence="1">
    <location>
        <begin position="209"/>
        <end position="219"/>
    </location>
</feature>
<proteinExistence type="predicted"/>
<evidence type="ECO:0000313" key="3">
    <source>
        <dbReference type="Proteomes" id="UP000233551"/>
    </source>
</evidence>
<feature type="non-terminal residue" evidence="2">
    <location>
        <position position="219"/>
    </location>
</feature>
<feature type="region of interest" description="Disordered" evidence="1">
    <location>
        <begin position="88"/>
        <end position="219"/>
    </location>
</feature>
<evidence type="ECO:0000256" key="1">
    <source>
        <dbReference type="SAM" id="MobiDB-lite"/>
    </source>
</evidence>
<dbReference type="Proteomes" id="UP000233551">
    <property type="component" value="Unassembled WGS sequence"/>
</dbReference>
<dbReference type="EMBL" id="PGOL01001490">
    <property type="protein sequence ID" value="PKI57732.1"/>
    <property type="molecule type" value="Genomic_DNA"/>
</dbReference>
<feature type="compositionally biased region" description="Acidic residues" evidence="1">
    <location>
        <begin position="176"/>
        <end position="187"/>
    </location>
</feature>
<name>A0A2I0JN65_PUNGR</name>
<sequence>MSPDWFSKQLDAPGSPAPWKRKIIGPTTLPGWVYVRPVHEFMHSSSISLRFELSELPRKHPRHLTSVSDRPRLFLLLPLPSSMEALEAQFPESGEGGEDTEPSAPNQPEDSSPSPPPPLEPEGDTSLAPESGAEPPLEPAEGFDSMPEPLSDDLSSDEPPSEDPEKPPKRQKIAADDDPALPQESEDANGNHGEALEGSGARSSGASSKKSKKKSNNLW</sequence>
<keyword evidence="3" id="KW-1185">Reference proteome</keyword>
<reference evidence="2 3" key="1">
    <citation type="submission" date="2017-11" db="EMBL/GenBank/DDBJ databases">
        <title>De-novo sequencing of pomegranate (Punica granatum L.) genome.</title>
        <authorList>
            <person name="Akparov Z."/>
            <person name="Amiraslanov A."/>
            <person name="Hajiyeva S."/>
            <person name="Abbasov M."/>
            <person name="Kaur K."/>
            <person name="Hamwieh A."/>
            <person name="Solovyev V."/>
            <person name="Salamov A."/>
            <person name="Braich B."/>
            <person name="Kosarev P."/>
            <person name="Mahmoud A."/>
            <person name="Hajiyev E."/>
            <person name="Babayeva S."/>
            <person name="Izzatullayeva V."/>
            <person name="Mammadov A."/>
            <person name="Mammadov A."/>
            <person name="Sharifova S."/>
            <person name="Ojaghi J."/>
            <person name="Eynullazada K."/>
            <person name="Bayramov B."/>
            <person name="Abdulazimova A."/>
            <person name="Shahmuradov I."/>
        </authorList>
    </citation>
    <scope>NUCLEOTIDE SEQUENCE [LARGE SCALE GENOMIC DNA]</scope>
    <source>
        <strain evidence="3">cv. AG2017</strain>
        <tissue evidence="2">Leaf</tissue>
    </source>
</reference>
<feature type="compositionally biased region" description="Acidic residues" evidence="1">
    <location>
        <begin position="150"/>
        <end position="162"/>
    </location>
</feature>
<feature type="compositionally biased region" description="Low complexity" evidence="1">
    <location>
        <begin position="198"/>
        <end position="208"/>
    </location>
</feature>
<gene>
    <name evidence="2" type="ORF">CRG98_021799</name>
</gene>
<evidence type="ECO:0000313" key="2">
    <source>
        <dbReference type="EMBL" id="PKI57732.1"/>
    </source>
</evidence>
<dbReference type="AlphaFoldDB" id="A0A2I0JN65"/>
<accession>A0A2I0JN65</accession>
<comment type="caution">
    <text evidence="2">The sequence shown here is derived from an EMBL/GenBank/DDBJ whole genome shotgun (WGS) entry which is preliminary data.</text>
</comment>
<protein>
    <submittedName>
        <fullName evidence="2">Uncharacterized protein</fullName>
    </submittedName>
</protein>